<dbReference type="InterPro" id="IPR001012">
    <property type="entry name" value="UBX_dom"/>
</dbReference>
<reference evidence="4" key="2">
    <citation type="submission" date="2025-09" db="UniProtKB">
        <authorList>
            <consortium name="Ensembl"/>
        </authorList>
    </citation>
    <scope>IDENTIFICATION</scope>
</reference>
<dbReference type="Pfam" id="PF00789">
    <property type="entry name" value="UBX"/>
    <property type="match status" value="1"/>
</dbReference>
<evidence type="ECO:0000313" key="4">
    <source>
        <dbReference type="Ensembl" id="ENSAZOP00000005906.1"/>
    </source>
</evidence>
<dbReference type="Ensembl" id="ENSAZOT00000006321.1">
    <property type="protein sequence ID" value="ENSAZOP00000005906.1"/>
    <property type="gene ID" value="ENSAZOG00000003818.1"/>
</dbReference>
<dbReference type="InterPro" id="IPR029071">
    <property type="entry name" value="Ubiquitin-like_domsf"/>
</dbReference>
<evidence type="ECO:0000256" key="2">
    <source>
        <dbReference type="SAM" id="Phobius"/>
    </source>
</evidence>
<feature type="compositionally biased region" description="Polar residues" evidence="1">
    <location>
        <begin position="379"/>
        <end position="389"/>
    </location>
</feature>
<organism evidence="4 5">
    <name type="scientific">Anas zonorhyncha</name>
    <name type="common">Eastern spot-billed duck</name>
    <dbReference type="NCBI Taxonomy" id="75864"/>
    <lineage>
        <taxon>Eukaryota</taxon>
        <taxon>Metazoa</taxon>
        <taxon>Chordata</taxon>
        <taxon>Craniata</taxon>
        <taxon>Vertebrata</taxon>
        <taxon>Euteleostomi</taxon>
        <taxon>Archelosauria</taxon>
        <taxon>Archosauria</taxon>
        <taxon>Dinosauria</taxon>
        <taxon>Saurischia</taxon>
        <taxon>Theropoda</taxon>
        <taxon>Coelurosauria</taxon>
        <taxon>Aves</taxon>
        <taxon>Neognathae</taxon>
        <taxon>Galloanserae</taxon>
        <taxon>Anseriformes</taxon>
        <taxon>Anatidae</taxon>
        <taxon>Anatinae</taxon>
        <taxon>Anas</taxon>
    </lineage>
</organism>
<accession>A0A8B9U980</accession>
<sequence length="482" mass="52147">MKPVSDPHHHFGPVCAHFCPAWPRVTCPKAVCVLSPHLLSISCFSERRRARCHLQPGSASSQPKSPRCVALALLAVCLLFIFIFFKRTGQFGVYSPGFTQVRLLDRTALRLLPRRKGVKTRSRAPTGRVQLRAFNHGPLFGFKQRGFVDMAPGGPREAALCLERPLLSVVAGRGPARGRKWGGRLGNAAVLGGGRQVSWEAMATAALLNSAPAHCYVPRSTAAPFFQPAAAAMHVTRPKSAKGRTRSAFSYSGAFPCRVPPSPAAPHEFGSSPRASSTHPPFPPSHVSPEEIPKLLQQVPLRSSSSLNKYRVLPSIGRKDTVAEPSSQHEASWGQEGAQQSPAPSGERGSASGLAEIHIPGGGSSCAQRPPEKPGGQTRRGSPSLSPQSLEEALQREPQLLLAVRSPSGQRFEHCFKPTDSLQTVLSVAEQKTAAKYERCSIETVEVPRRSFPDLSRTLQECGILPRSVLCIRQAERHKAEL</sequence>
<evidence type="ECO:0000256" key="1">
    <source>
        <dbReference type="SAM" id="MobiDB-lite"/>
    </source>
</evidence>
<dbReference type="PROSITE" id="PS50033">
    <property type="entry name" value="UBX"/>
    <property type="match status" value="1"/>
</dbReference>
<protein>
    <recommendedName>
        <fullName evidence="3">UBX domain-containing protein</fullName>
    </recommendedName>
</protein>
<proteinExistence type="predicted"/>
<feature type="domain" description="UBX" evidence="3">
    <location>
        <begin position="395"/>
        <end position="472"/>
    </location>
</feature>
<feature type="region of interest" description="Disordered" evidence="1">
    <location>
        <begin position="262"/>
        <end position="289"/>
    </location>
</feature>
<dbReference type="Proteomes" id="UP000694549">
    <property type="component" value="Unplaced"/>
</dbReference>
<keyword evidence="5" id="KW-1185">Reference proteome</keyword>
<keyword evidence="2" id="KW-0472">Membrane</keyword>
<dbReference type="Gene3D" id="3.10.20.90">
    <property type="entry name" value="Phosphatidylinositol 3-kinase Catalytic Subunit, Chain A, domain 1"/>
    <property type="match status" value="1"/>
</dbReference>
<dbReference type="CDD" id="cd17076">
    <property type="entry name" value="UBX_UBXN10"/>
    <property type="match status" value="1"/>
</dbReference>
<feature type="transmembrane region" description="Helical" evidence="2">
    <location>
        <begin position="68"/>
        <end position="85"/>
    </location>
</feature>
<feature type="region of interest" description="Disordered" evidence="1">
    <location>
        <begin position="320"/>
        <end position="392"/>
    </location>
</feature>
<name>A0A8B9U980_9AVES</name>
<keyword evidence="2" id="KW-0812">Transmembrane</keyword>
<evidence type="ECO:0000259" key="3">
    <source>
        <dbReference type="PROSITE" id="PS50033"/>
    </source>
</evidence>
<evidence type="ECO:0000313" key="5">
    <source>
        <dbReference type="Proteomes" id="UP000694549"/>
    </source>
</evidence>
<dbReference type="SMART" id="SM00166">
    <property type="entry name" value="UBX"/>
    <property type="match status" value="1"/>
</dbReference>
<keyword evidence="2" id="KW-1133">Transmembrane helix</keyword>
<dbReference type="AlphaFoldDB" id="A0A8B9U980"/>
<reference evidence="4" key="1">
    <citation type="submission" date="2025-08" db="UniProtKB">
        <authorList>
            <consortium name="Ensembl"/>
        </authorList>
    </citation>
    <scope>IDENTIFICATION</scope>
</reference>
<dbReference type="SUPFAM" id="SSF54236">
    <property type="entry name" value="Ubiquitin-like"/>
    <property type="match status" value="1"/>
</dbReference>